<dbReference type="InterPro" id="IPR018101">
    <property type="entry name" value="Transl_elong_Ts_CS"/>
</dbReference>
<dbReference type="InterPro" id="IPR036402">
    <property type="entry name" value="EF-Ts_dimer_sf"/>
</dbReference>
<dbReference type="PANTHER" id="PTHR11741:SF0">
    <property type="entry name" value="ELONGATION FACTOR TS, MITOCHONDRIAL"/>
    <property type="match status" value="1"/>
</dbReference>
<evidence type="ECO:0000256" key="6">
    <source>
        <dbReference type="RuleBase" id="RU000642"/>
    </source>
</evidence>
<evidence type="ECO:0000256" key="2">
    <source>
        <dbReference type="ARBA" id="ARBA00022768"/>
    </source>
</evidence>
<evidence type="ECO:0000256" key="1">
    <source>
        <dbReference type="ARBA" id="ARBA00005532"/>
    </source>
</evidence>
<proteinExistence type="inferred from homology"/>
<evidence type="ECO:0000313" key="8">
    <source>
        <dbReference type="EMBL" id="QOU10579.1"/>
    </source>
</evidence>
<dbReference type="AlphaFoldDB" id="A0A7S6PV04"/>
<dbReference type="CDD" id="cd14275">
    <property type="entry name" value="UBA_EF-Ts"/>
    <property type="match status" value="1"/>
</dbReference>
<accession>A0A7S6PV04</accession>
<dbReference type="GO" id="GO:0005739">
    <property type="term" value="C:mitochondrion"/>
    <property type="evidence" value="ECO:0007669"/>
    <property type="project" value="UniProtKB-SubCell"/>
</dbReference>
<dbReference type="HAMAP" id="MF_00050">
    <property type="entry name" value="EF_Ts"/>
    <property type="match status" value="1"/>
</dbReference>
<keyword evidence="5" id="KW-0496">Mitochondrion</keyword>
<reference evidence="8" key="1">
    <citation type="journal article" date="2020" name="Front. Plant Sci.">
        <title>Comparative Plastid Genomics of Non-Photosynthetic Chrysophytes: Genome Reduction and Compaction.</title>
        <authorList>
            <person name="Kim J.I."/>
            <person name="Jeong M."/>
            <person name="Archibald J.M."/>
            <person name="Shin W."/>
        </authorList>
    </citation>
    <scope>NUCLEOTIDE SEQUENCE</scope>
    <source>
        <strain evidence="8">Jangsampo120217C5</strain>
    </source>
</reference>
<evidence type="ECO:0000256" key="4">
    <source>
        <dbReference type="HAMAP-Rule" id="MF_00050"/>
    </source>
</evidence>
<keyword evidence="4" id="KW-0963">Cytoplasm</keyword>
<keyword evidence="8" id="KW-0934">Plastid</keyword>
<comment type="subcellular location">
    <subcellularLocation>
        <location evidence="4">Cytoplasm</location>
    </subcellularLocation>
    <subcellularLocation>
        <location evidence="5">Mitochondrion</location>
    </subcellularLocation>
</comment>
<dbReference type="InterPro" id="IPR009060">
    <property type="entry name" value="UBA-like_sf"/>
</dbReference>
<evidence type="ECO:0000259" key="7">
    <source>
        <dbReference type="Pfam" id="PF00889"/>
    </source>
</evidence>
<name>A0A7S6PV04_9STRA</name>
<dbReference type="InterPro" id="IPR001816">
    <property type="entry name" value="Transl_elong_EFTs/EF1B"/>
</dbReference>
<keyword evidence="3 4" id="KW-0648">Protein biosynthesis</keyword>
<comment type="function">
    <text evidence="4 6">Associates with the EF-Tu.GDP complex and induces the exchange of GDP to GTP. It remains bound to the aminoacyl-tRNA.EF-Tu.GTP complex up to the GTP hydrolysis stage on the ribosome.</text>
</comment>
<keyword evidence="2 4" id="KW-0251">Elongation factor</keyword>
<dbReference type="Gene3D" id="1.10.8.10">
    <property type="entry name" value="DNA helicase RuvA subunit, C-terminal domain"/>
    <property type="match status" value="1"/>
</dbReference>
<dbReference type="Gene3D" id="1.10.286.20">
    <property type="match status" value="1"/>
</dbReference>
<dbReference type="SUPFAM" id="SSF54713">
    <property type="entry name" value="Elongation factor Ts (EF-Ts), dimerisation domain"/>
    <property type="match status" value="1"/>
</dbReference>
<comment type="similarity">
    <text evidence="1 4 6">Belongs to the EF-Ts family.</text>
</comment>
<evidence type="ECO:0000256" key="5">
    <source>
        <dbReference type="HAMAP-Rule" id="MF_03135"/>
    </source>
</evidence>
<evidence type="ECO:0000256" key="3">
    <source>
        <dbReference type="ARBA" id="ARBA00022917"/>
    </source>
</evidence>
<dbReference type="PROSITE" id="PS01126">
    <property type="entry name" value="EF_TS_1"/>
    <property type="match status" value="1"/>
</dbReference>
<geneLocation type="plastid" evidence="8"/>
<organism evidence="8">
    <name type="scientific">Pedospumella sp. Jangsampo120217C5</name>
    <dbReference type="NCBI Taxonomy" id="2782409"/>
    <lineage>
        <taxon>Eukaryota</taxon>
        <taxon>Sar</taxon>
        <taxon>Stramenopiles</taxon>
        <taxon>Ochrophyta</taxon>
        <taxon>Chrysophyceae</taxon>
        <taxon>Chromulinales</taxon>
        <taxon>Chromulinaceae</taxon>
        <taxon>Pedospumella</taxon>
    </lineage>
</organism>
<dbReference type="FunFam" id="1.10.8.10:FF:000001">
    <property type="entry name" value="Elongation factor Ts"/>
    <property type="match status" value="1"/>
</dbReference>
<dbReference type="PANTHER" id="PTHR11741">
    <property type="entry name" value="ELONGATION FACTOR TS"/>
    <property type="match status" value="1"/>
</dbReference>
<sequence length="199" mass="22302">MNITSEQIKLLREKTGAGIMNCKNALLESKGHFNDAIKILNKKGIEKAEKLVSRTAAQGIIASYIHTGSKIGVLIEINCETDFVARRQEFQNLAQTLAMQIAATEEIKYISIRDIPNSVWDFEMSKKYSAANINLAPQLKSNDEMETLVANSLRNSCLLNQMCLRNPDITVEEYIKNHIALLGENIKITKFVKFILGEA</sequence>
<dbReference type="GO" id="GO:0003746">
    <property type="term" value="F:translation elongation factor activity"/>
    <property type="evidence" value="ECO:0007669"/>
    <property type="project" value="UniProtKB-UniRule"/>
</dbReference>
<dbReference type="PROSITE" id="PS01127">
    <property type="entry name" value="EF_TS_2"/>
    <property type="match status" value="1"/>
</dbReference>
<feature type="domain" description="Translation elongation factor EFTs/EF1B dimerisation" evidence="7">
    <location>
        <begin position="14"/>
        <end position="198"/>
    </location>
</feature>
<dbReference type="Pfam" id="PF00889">
    <property type="entry name" value="EF_TS"/>
    <property type="match status" value="1"/>
</dbReference>
<gene>
    <name evidence="8" type="primary">tsf</name>
    <name evidence="8" type="ORF">PedoPt_p004</name>
</gene>
<dbReference type="SUPFAM" id="SSF46934">
    <property type="entry name" value="UBA-like"/>
    <property type="match status" value="1"/>
</dbReference>
<dbReference type="Gene3D" id="3.30.479.20">
    <property type="entry name" value="Elongation factor Ts, dimerisation domain"/>
    <property type="match status" value="1"/>
</dbReference>
<dbReference type="GO" id="GO:0070125">
    <property type="term" value="P:mitochondrial translational elongation"/>
    <property type="evidence" value="ECO:0007669"/>
    <property type="project" value="TreeGrafter"/>
</dbReference>
<protein>
    <recommendedName>
        <fullName evidence="5">Elongation factor Ts, mitochondrial</fullName>
        <shortName evidence="5">EF-Ts</shortName>
        <shortName evidence="5">EF-TsMt</shortName>
    </recommendedName>
</protein>
<dbReference type="EMBL" id="MN935477">
    <property type="protein sequence ID" value="QOU10579.1"/>
    <property type="molecule type" value="Genomic_DNA"/>
</dbReference>
<dbReference type="NCBIfam" id="TIGR00116">
    <property type="entry name" value="tsf"/>
    <property type="match status" value="1"/>
</dbReference>
<dbReference type="InterPro" id="IPR014039">
    <property type="entry name" value="Transl_elong_EFTs/EF1B_dimer"/>
</dbReference>